<feature type="non-terminal residue" evidence="3">
    <location>
        <position position="1"/>
    </location>
</feature>
<sequence length="180" mass="20327">GLVYLAHRVNLMKGEQQQPAFLKLNPSGRIPVLVDHDSSGSNPFVLTQSVAILQYLAEKTGQLLPDSLPERAKVYEWMNFHAVDIGSVMFSAFYLQRRCTPRQEQAAELLRDRVHELYGFFDRQLNDQEFLAGSSYSIADITTLPAVLSLESKLLGYPNLSHWLQLLKQRPAVQRANSGL</sequence>
<dbReference type="PANTHER" id="PTHR44051">
    <property type="entry name" value="GLUTATHIONE S-TRANSFERASE-RELATED"/>
    <property type="match status" value="1"/>
</dbReference>
<feature type="non-terminal residue" evidence="3">
    <location>
        <position position="180"/>
    </location>
</feature>
<gene>
    <name evidence="3" type="ORF">S03H2_24880</name>
</gene>
<feature type="domain" description="GST N-terminal" evidence="1">
    <location>
        <begin position="1"/>
        <end position="64"/>
    </location>
</feature>
<protein>
    <recommendedName>
        <fullName evidence="4">Glutathione S-transferase</fullName>
    </recommendedName>
</protein>
<evidence type="ECO:0000259" key="1">
    <source>
        <dbReference type="PROSITE" id="PS50404"/>
    </source>
</evidence>
<dbReference type="SUPFAM" id="SSF47616">
    <property type="entry name" value="GST C-terminal domain-like"/>
    <property type="match status" value="1"/>
</dbReference>
<evidence type="ECO:0000313" key="3">
    <source>
        <dbReference type="EMBL" id="GAH42530.1"/>
    </source>
</evidence>
<dbReference type="SUPFAM" id="SSF52833">
    <property type="entry name" value="Thioredoxin-like"/>
    <property type="match status" value="1"/>
</dbReference>
<comment type="caution">
    <text evidence="3">The sequence shown here is derived from an EMBL/GenBank/DDBJ whole genome shotgun (WGS) entry which is preliminary data.</text>
</comment>
<dbReference type="InterPro" id="IPR004046">
    <property type="entry name" value="GST_C"/>
</dbReference>
<dbReference type="Gene3D" id="1.20.1050.10">
    <property type="match status" value="1"/>
</dbReference>
<dbReference type="PANTHER" id="PTHR44051:SF8">
    <property type="entry name" value="GLUTATHIONE S-TRANSFERASE GSTA"/>
    <property type="match status" value="1"/>
</dbReference>
<dbReference type="PROSITE" id="PS50405">
    <property type="entry name" value="GST_CTER"/>
    <property type="match status" value="1"/>
</dbReference>
<dbReference type="AlphaFoldDB" id="X1GCK5"/>
<dbReference type="InterPro" id="IPR004045">
    <property type="entry name" value="Glutathione_S-Trfase_N"/>
</dbReference>
<evidence type="ECO:0008006" key="4">
    <source>
        <dbReference type="Google" id="ProtNLM"/>
    </source>
</evidence>
<dbReference type="InterPro" id="IPR036282">
    <property type="entry name" value="Glutathione-S-Trfase_C_sf"/>
</dbReference>
<evidence type="ECO:0000259" key="2">
    <source>
        <dbReference type="PROSITE" id="PS50405"/>
    </source>
</evidence>
<dbReference type="SFLD" id="SFLDG00358">
    <property type="entry name" value="Main_(cytGST)"/>
    <property type="match status" value="1"/>
</dbReference>
<dbReference type="Pfam" id="PF02798">
    <property type="entry name" value="GST_N"/>
    <property type="match status" value="1"/>
</dbReference>
<dbReference type="SFLD" id="SFLDS00019">
    <property type="entry name" value="Glutathione_Transferase_(cytos"/>
    <property type="match status" value="1"/>
</dbReference>
<proteinExistence type="predicted"/>
<dbReference type="EMBL" id="BARU01013936">
    <property type="protein sequence ID" value="GAH42530.1"/>
    <property type="molecule type" value="Genomic_DNA"/>
</dbReference>
<dbReference type="InterPro" id="IPR040079">
    <property type="entry name" value="Glutathione_S-Trfase"/>
</dbReference>
<reference evidence="3" key="1">
    <citation type="journal article" date="2014" name="Front. Microbiol.">
        <title>High frequency of phylogenetically diverse reductive dehalogenase-homologous genes in deep subseafloor sedimentary metagenomes.</title>
        <authorList>
            <person name="Kawai M."/>
            <person name="Futagami T."/>
            <person name="Toyoda A."/>
            <person name="Takaki Y."/>
            <person name="Nishi S."/>
            <person name="Hori S."/>
            <person name="Arai W."/>
            <person name="Tsubouchi T."/>
            <person name="Morono Y."/>
            <person name="Uchiyama I."/>
            <person name="Ito T."/>
            <person name="Fujiyama A."/>
            <person name="Inagaki F."/>
            <person name="Takami H."/>
        </authorList>
    </citation>
    <scope>NUCLEOTIDE SEQUENCE</scope>
    <source>
        <strain evidence="3">Expedition CK06-06</strain>
    </source>
</reference>
<feature type="domain" description="GST C-terminal" evidence="2">
    <location>
        <begin position="67"/>
        <end position="180"/>
    </location>
</feature>
<dbReference type="InterPro" id="IPR010987">
    <property type="entry name" value="Glutathione-S-Trfase_C-like"/>
</dbReference>
<dbReference type="InterPro" id="IPR036249">
    <property type="entry name" value="Thioredoxin-like_sf"/>
</dbReference>
<name>X1GCK5_9ZZZZ</name>
<dbReference type="Gene3D" id="3.40.30.10">
    <property type="entry name" value="Glutaredoxin"/>
    <property type="match status" value="1"/>
</dbReference>
<dbReference type="Pfam" id="PF00043">
    <property type="entry name" value="GST_C"/>
    <property type="match status" value="1"/>
</dbReference>
<organism evidence="3">
    <name type="scientific">marine sediment metagenome</name>
    <dbReference type="NCBI Taxonomy" id="412755"/>
    <lineage>
        <taxon>unclassified sequences</taxon>
        <taxon>metagenomes</taxon>
        <taxon>ecological metagenomes</taxon>
    </lineage>
</organism>
<accession>X1GCK5</accession>
<dbReference type="PROSITE" id="PS50404">
    <property type="entry name" value="GST_NTER"/>
    <property type="match status" value="1"/>
</dbReference>